<sequence>MMSRYIISARGKSVPEWMSSEARRKLERGNLDARRRIQLIQDFDMPDVSHTINITPDGKYVFASGSYKPFIKCYDLSNLSLKFERGLDADVIKMIVLSEDFSKLVILEQERYIEMHATFGRYFRMRMPCYGRDMAYSTESSDLFLVGAKKDIYRLNLEQGEWLTPLESTAPAINCCQVAKEHQLLVCGTSKGCVEAFDPRDKTLCGILDCATPISQLLGEASNAEVTAIAFADALQIGVGTSTGHVLLFDIRSRRPLLIKDHKNELAIKKIDFVKRDEGNVVASMDSRMLKLWHQEDGEPFAAIENEKSLNDFARFPDSGLFFFANEAQRMLQYFLPAIGPAPKWCSYLDSITEELEETEPSVYDNYKFVTKKQLEELGLNSLEGTNLLRAYMHGYFIDSRLYDKAKLMTQPFAYENYKAEKIKSIMEKERDQEVIKKKKEKLPAVNSILAARLREEAVLDTKKAASAKEKREKKRAEIASSLLADDRFKKLFESADYEVDEASEQFERNAAVAKKLAERAPRRVEEDDEDSEGSESEEEEEEDSDDDDEGPSGMSNARPLWLEDEDKVRSDEMDSDIESRQGSESDEDDVKKQKQKQKLAKRAEAEKRRLEKLEARRNERELLKETRLATKPKKFVLHSIGASETTRKFIDEKLAETSEGAGKQESLSLDQRNRVSKKFNVAAQNEDKTSDAPFGGREMKFTIGKRASEVKRDQAKAKKASHVAERQSVTRRPNSLVTKGLKKLPSNLNLGRKKDTNVQ</sequence>
<dbReference type="InterPro" id="IPR040382">
    <property type="entry name" value="NOL10/Enp2"/>
</dbReference>
<feature type="compositionally biased region" description="Basic and acidic residues" evidence="6">
    <location>
        <begin position="517"/>
        <end position="526"/>
    </location>
</feature>
<dbReference type="PANTHER" id="PTHR14927">
    <property type="entry name" value="NUCLEOLAR PROTEIN 10"/>
    <property type="match status" value="1"/>
</dbReference>
<dbReference type="InterPro" id="IPR056551">
    <property type="entry name" value="Beta-prop_NOL10_N"/>
</dbReference>
<comment type="similarity">
    <text evidence="2">Belongs to the WD repeat NOL10/ENP2 family.</text>
</comment>
<feature type="domain" description="NUC153" evidence="7">
    <location>
        <begin position="486"/>
        <end position="509"/>
    </location>
</feature>
<reference evidence="10" key="1">
    <citation type="submission" date="2020-10" db="EMBL/GenBank/DDBJ databases">
        <authorList>
            <person name="Kikuchi T."/>
        </authorList>
    </citation>
    <scope>NUCLEOTIDE SEQUENCE</scope>
    <source>
        <strain evidence="10">NKZ352</strain>
    </source>
</reference>
<dbReference type="AlphaFoldDB" id="A0A8S1HCJ2"/>
<dbReference type="InterPro" id="IPR015943">
    <property type="entry name" value="WD40/YVTN_repeat-like_dom_sf"/>
</dbReference>
<proteinExistence type="inferred from homology"/>
<dbReference type="Proteomes" id="UP000835052">
    <property type="component" value="Unassembled WGS sequence"/>
</dbReference>
<comment type="subcellular location">
    <subcellularLocation>
        <location evidence="1">Nucleus</location>
        <location evidence="1">Nucleolus</location>
    </subcellularLocation>
</comment>
<feature type="region of interest" description="Disordered" evidence="6">
    <location>
        <begin position="706"/>
        <end position="760"/>
    </location>
</feature>
<keyword evidence="5" id="KW-0539">Nucleus</keyword>
<evidence type="ECO:0000256" key="1">
    <source>
        <dbReference type="ARBA" id="ARBA00004604"/>
    </source>
</evidence>
<name>A0A8S1HCJ2_9PELO</name>
<feature type="region of interest" description="Disordered" evidence="6">
    <location>
        <begin position="680"/>
        <end position="699"/>
    </location>
</feature>
<evidence type="ECO:0000259" key="8">
    <source>
        <dbReference type="Pfam" id="PF23097"/>
    </source>
</evidence>
<dbReference type="InterPro" id="IPR056550">
    <property type="entry name" value="NOL10_2nd"/>
</dbReference>
<evidence type="ECO:0000256" key="2">
    <source>
        <dbReference type="ARBA" id="ARBA00005264"/>
    </source>
</evidence>
<dbReference type="Pfam" id="PF08159">
    <property type="entry name" value="NUC153"/>
    <property type="match status" value="1"/>
</dbReference>
<feature type="compositionally biased region" description="Acidic residues" evidence="6">
    <location>
        <begin position="527"/>
        <end position="551"/>
    </location>
</feature>
<evidence type="ECO:0000256" key="3">
    <source>
        <dbReference type="ARBA" id="ARBA00022574"/>
    </source>
</evidence>
<dbReference type="Pfam" id="PF23098">
    <property type="entry name" value="Beta-prop_NOL10_N"/>
    <property type="match status" value="1"/>
</dbReference>
<feature type="compositionally biased region" description="Basic and acidic residues" evidence="6">
    <location>
        <begin position="567"/>
        <end position="584"/>
    </location>
</feature>
<evidence type="ECO:0000256" key="4">
    <source>
        <dbReference type="ARBA" id="ARBA00022737"/>
    </source>
</evidence>
<feature type="region of interest" description="Disordered" evidence="6">
    <location>
        <begin position="517"/>
        <end position="618"/>
    </location>
</feature>
<accession>A0A8S1HCJ2</accession>
<dbReference type="EMBL" id="CAJGYM010000042">
    <property type="protein sequence ID" value="CAD6194183.1"/>
    <property type="molecule type" value="Genomic_DNA"/>
</dbReference>
<dbReference type="InterPro" id="IPR012580">
    <property type="entry name" value="NUC153"/>
</dbReference>
<evidence type="ECO:0000256" key="6">
    <source>
        <dbReference type="SAM" id="MobiDB-lite"/>
    </source>
</evidence>
<feature type="domain" description="Nucleolar protein 10-like second" evidence="8">
    <location>
        <begin position="363"/>
        <end position="410"/>
    </location>
</feature>
<feature type="compositionally biased region" description="Basic and acidic residues" evidence="6">
    <location>
        <begin position="707"/>
        <end position="717"/>
    </location>
</feature>
<comment type="caution">
    <text evidence="10">The sequence shown here is derived from an EMBL/GenBank/DDBJ whole genome shotgun (WGS) entry which is preliminary data.</text>
</comment>
<organism evidence="10 11">
    <name type="scientific">Caenorhabditis auriculariae</name>
    <dbReference type="NCBI Taxonomy" id="2777116"/>
    <lineage>
        <taxon>Eukaryota</taxon>
        <taxon>Metazoa</taxon>
        <taxon>Ecdysozoa</taxon>
        <taxon>Nematoda</taxon>
        <taxon>Chromadorea</taxon>
        <taxon>Rhabditida</taxon>
        <taxon>Rhabditina</taxon>
        <taxon>Rhabditomorpha</taxon>
        <taxon>Rhabditoidea</taxon>
        <taxon>Rhabditidae</taxon>
        <taxon>Peloderinae</taxon>
        <taxon>Caenorhabditis</taxon>
    </lineage>
</organism>
<keyword evidence="3" id="KW-0853">WD repeat</keyword>
<feature type="compositionally biased region" description="Basic and acidic residues" evidence="6">
    <location>
        <begin position="602"/>
        <end position="618"/>
    </location>
</feature>
<feature type="domain" description="Nucleolar protein 10-like N-terminal" evidence="9">
    <location>
        <begin position="10"/>
        <end position="360"/>
    </location>
</feature>
<evidence type="ECO:0008006" key="12">
    <source>
        <dbReference type="Google" id="ProtNLM"/>
    </source>
</evidence>
<dbReference type="Gene3D" id="2.130.10.10">
    <property type="entry name" value="YVTN repeat-like/Quinoprotein amine dehydrogenase"/>
    <property type="match status" value="1"/>
</dbReference>
<evidence type="ECO:0000259" key="9">
    <source>
        <dbReference type="Pfam" id="PF23098"/>
    </source>
</evidence>
<dbReference type="GO" id="GO:0030686">
    <property type="term" value="C:90S preribosome"/>
    <property type="evidence" value="ECO:0007669"/>
    <property type="project" value="TreeGrafter"/>
</dbReference>
<dbReference type="InterPro" id="IPR011047">
    <property type="entry name" value="Quinoprotein_ADH-like_sf"/>
</dbReference>
<dbReference type="SUPFAM" id="SSF50998">
    <property type="entry name" value="Quinoprotein alcohol dehydrogenase-like"/>
    <property type="match status" value="1"/>
</dbReference>
<dbReference type="PANTHER" id="PTHR14927:SF0">
    <property type="entry name" value="NUCLEOLAR PROTEIN 10"/>
    <property type="match status" value="1"/>
</dbReference>
<evidence type="ECO:0000313" key="11">
    <source>
        <dbReference type="Proteomes" id="UP000835052"/>
    </source>
</evidence>
<dbReference type="GO" id="GO:0000462">
    <property type="term" value="P:maturation of SSU-rRNA from tricistronic rRNA transcript (SSU-rRNA, 5.8S rRNA, LSU-rRNA)"/>
    <property type="evidence" value="ECO:0007669"/>
    <property type="project" value="TreeGrafter"/>
</dbReference>
<evidence type="ECO:0000256" key="5">
    <source>
        <dbReference type="ARBA" id="ARBA00023242"/>
    </source>
</evidence>
<gene>
    <name evidence="10" type="ORF">CAUJ_LOCUS10102</name>
</gene>
<keyword evidence="11" id="KW-1185">Reference proteome</keyword>
<dbReference type="GO" id="GO:0032040">
    <property type="term" value="C:small-subunit processome"/>
    <property type="evidence" value="ECO:0007669"/>
    <property type="project" value="TreeGrafter"/>
</dbReference>
<evidence type="ECO:0000313" key="10">
    <source>
        <dbReference type="EMBL" id="CAD6194183.1"/>
    </source>
</evidence>
<dbReference type="OrthoDB" id="273340at2759"/>
<evidence type="ECO:0000259" key="7">
    <source>
        <dbReference type="Pfam" id="PF08159"/>
    </source>
</evidence>
<protein>
    <recommendedName>
        <fullName evidence="12">NUC153 domain-containing protein</fullName>
    </recommendedName>
</protein>
<dbReference type="Pfam" id="PF23097">
    <property type="entry name" value="NOL10_2nd"/>
    <property type="match status" value="1"/>
</dbReference>
<keyword evidence="4" id="KW-0677">Repeat</keyword>